<sequence length="120" mass="13927">MIHWKNRLGLPISIGWLFRSCIWKKISESCFLNPKESTWVLPITQKCSMPESVRGGGGTGSEKRVILVVRYLMKPPLELRSYSKRKISNIWSGFLYIIWMIRSARTLIGNCFIFSEEEAK</sequence>
<accession>A0A1Y0B067</accession>
<dbReference type="AlphaFoldDB" id="A0A1Y0B067"/>
<name>A0A1Y0B067_9LAMI</name>
<evidence type="ECO:0000259" key="1">
    <source>
        <dbReference type="Pfam" id="PF05695"/>
    </source>
</evidence>
<dbReference type="EMBL" id="KY774314">
    <property type="protein sequence ID" value="ART30807.1"/>
    <property type="molecule type" value="Genomic_DNA"/>
</dbReference>
<gene>
    <name evidence="2" type="ORF">AEK19_MT0552</name>
</gene>
<dbReference type="InterPro" id="IPR056777">
    <property type="entry name" value="Ycf2_N"/>
</dbReference>
<geneLocation type="mitochondrion" evidence="2"/>
<protein>
    <recommendedName>
        <fullName evidence="1">Ycf2 N-terminal domain-containing protein</fullName>
    </recommendedName>
</protein>
<feature type="domain" description="Ycf2 N-terminal" evidence="1">
    <location>
        <begin position="23"/>
        <end position="55"/>
    </location>
</feature>
<organism evidence="2">
    <name type="scientific">Utricularia reniformis</name>
    <dbReference type="NCBI Taxonomy" id="192314"/>
    <lineage>
        <taxon>Eukaryota</taxon>
        <taxon>Viridiplantae</taxon>
        <taxon>Streptophyta</taxon>
        <taxon>Embryophyta</taxon>
        <taxon>Tracheophyta</taxon>
        <taxon>Spermatophyta</taxon>
        <taxon>Magnoliopsida</taxon>
        <taxon>eudicotyledons</taxon>
        <taxon>Gunneridae</taxon>
        <taxon>Pentapetalae</taxon>
        <taxon>asterids</taxon>
        <taxon>lamiids</taxon>
        <taxon>Lamiales</taxon>
        <taxon>Lentibulariaceae</taxon>
        <taxon>Utricularia</taxon>
    </lineage>
</organism>
<dbReference type="Pfam" id="PF05695">
    <property type="entry name" value="Ycf2"/>
    <property type="match status" value="1"/>
</dbReference>
<reference evidence="2" key="1">
    <citation type="submission" date="2017-03" db="EMBL/GenBank/DDBJ databases">
        <title>The mitochondrial genome of the carnivorous plant Utricularia reniformis (Lentibulariaceae): structure, comparative analysis and evolutionary landmarks.</title>
        <authorList>
            <person name="Silva S.R."/>
            <person name="Alvarenga D.O."/>
            <person name="Michael T.P."/>
            <person name="Miranda V.F.O."/>
            <person name="Varani A.M."/>
        </authorList>
    </citation>
    <scope>NUCLEOTIDE SEQUENCE</scope>
</reference>
<keyword evidence="2" id="KW-0496">Mitochondrion</keyword>
<evidence type="ECO:0000313" key="2">
    <source>
        <dbReference type="EMBL" id="ART30807.1"/>
    </source>
</evidence>
<proteinExistence type="predicted"/>